<comment type="similarity">
    <text evidence="1">Belongs to the enoyl-CoA hydratase/isomerase family.</text>
</comment>
<proteinExistence type="inferred from homology"/>
<protein>
    <submittedName>
        <fullName evidence="2">3-hydroxybutyryl-coa dehydratase</fullName>
        <ecNumber evidence="2">4.2.1.55</ecNumber>
    </submittedName>
</protein>
<dbReference type="InterPro" id="IPR001753">
    <property type="entry name" value="Enoyl-CoA_hydra/iso"/>
</dbReference>
<gene>
    <name evidence="2" type="ORF">ASZ90_017874</name>
</gene>
<dbReference type="EC" id="4.2.1.55" evidence="2"/>
<dbReference type="CDD" id="cd06558">
    <property type="entry name" value="crotonase-like"/>
    <property type="match status" value="1"/>
</dbReference>
<dbReference type="EMBL" id="LNQE01001842">
    <property type="protein sequence ID" value="KUG04735.1"/>
    <property type="molecule type" value="Genomic_DNA"/>
</dbReference>
<dbReference type="PROSITE" id="PS00166">
    <property type="entry name" value="ENOYL_COA_HYDRATASE"/>
    <property type="match status" value="1"/>
</dbReference>
<dbReference type="PANTHER" id="PTHR43802">
    <property type="entry name" value="ENOYL-COA HYDRATASE"/>
    <property type="match status" value="1"/>
</dbReference>
<dbReference type="Pfam" id="PF00378">
    <property type="entry name" value="ECH_1"/>
    <property type="match status" value="1"/>
</dbReference>
<sequence length="252" mass="28186">MEYKNLLIEKEGNIAVVKIDRPELKNALNLPLLESIGNAFVDLEQDTEVNAVVLTGSDEVFCAGFDMNTLMDLGQEKMQKVDIIERAFLSVLRYPMPVIAAVSGPAIAAGFDLMVLADIRIFSETAKVGQSEIRWAVTPLNDPLWKIIGMGRAKEVTMTGRIYGAGEAKEMALANYVYPVDRYLEEAKKLARKIATFDRTAQKANKDQTNRIPGMDTEAAIRTQIWGFRNFVGSDEMIRRMSEFLNDGKKNQ</sequence>
<accession>A0A0W8E7X4</accession>
<dbReference type="InterPro" id="IPR018376">
    <property type="entry name" value="Enoyl-CoA_hyd/isom_CS"/>
</dbReference>
<organism evidence="2">
    <name type="scientific">hydrocarbon metagenome</name>
    <dbReference type="NCBI Taxonomy" id="938273"/>
    <lineage>
        <taxon>unclassified sequences</taxon>
        <taxon>metagenomes</taxon>
        <taxon>ecological metagenomes</taxon>
    </lineage>
</organism>
<evidence type="ECO:0000313" key="2">
    <source>
        <dbReference type="EMBL" id="KUG04735.1"/>
    </source>
</evidence>
<dbReference type="AlphaFoldDB" id="A0A0W8E7X4"/>
<keyword evidence="2" id="KW-0456">Lyase</keyword>
<name>A0A0W8E7X4_9ZZZZ</name>
<reference evidence="2" key="1">
    <citation type="journal article" date="2015" name="Proc. Natl. Acad. Sci. U.S.A.">
        <title>Networks of energetic and metabolic interactions define dynamics in microbial communities.</title>
        <authorList>
            <person name="Embree M."/>
            <person name="Liu J.K."/>
            <person name="Al-Bassam M.M."/>
            <person name="Zengler K."/>
        </authorList>
    </citation>
    <scope>NUCLEOTIDE SEQUENCE</scope>
</reference>
<dbReference type="Gene3D" id="3.90.226.10">
    <property type="entry name" value="2-enoyl-CoA Hydratase, Chain A, domain 1"/>
    <property type="match status" value="1"/>
</dbReference>
<evidence type="ECO:0000256" key="1">
    <source>
        <dbReference type="ARBA" id="ARBA00005254"/>
    </source>
</evidence>
<dbReference type="PANTHER" id="PTHR43802:SF1">
    <property type="entry name" value="IP11341P-RELATED"/>
    <property type="match status" value="1"/>
</dbReference>
<dbReference type="SUPFAM" id="SSF52096">
    <property type="entry name" value="ClpP/crotonase"/>
    <property type="match status" value="1"/>
</dbReference>
<dbReference type="InterPro" id="IPR029045">
    <property type="entry name" value="ClpP/crotonase-like_dom_sf"/>
</dbReference>
<dbReference type="GO" id="GO:0016829">
    <property type="term" value="F:lyase activity"/>
    <property type="evidence" value="ECO:0007669"/>
    <property type="project" value="UniProtKB-KW"/>
</dbReference>
<comment type="caution">
    <text evidence="2">The sequence shown here is derived from an EMBL/GenBank/DDBJ whole genome shotgun (WGS) entry which is preliminary data.</text>
</comment>